<dbReference type="GO" id="GO:0016020">
    <property type="term" value="C:membrane"/>
    <property type="evidence" value="ECO:0007669"/>
    <property type="project" value="InterPro"/>
</dbReference>
<dbReference type="Gene3D" id="1.10.287.950">
    <property type="entry name" value="Methyl-accepting chemotaxis protein"/>
    <property type="match status" value="1"/>
</dbReference>
<dbReference type="SUPFAM" id="SSF58104">
    <property type="entry name" value="Methyl-accepting chemotaxis protein (MCP) signaling domain"/>
    <property type="match status" value="1"/>
</dbReference>
<dbReference type="InterPro" id="IPR000727">
    <property type="entry name" value="T_SNARE_dom"/>
</dbReference>
<dbReference type="InterPro" id="IPR004090">
    <property type="entry name" value="Chemotax_Me-accpt_rcpt"/>
</dbReference>
<dbReference type="Pfam" id="PF00015">
    <property type="entry name" value="MCPsignal"/>
    <property type="match status" value="1"/>
</dbReference>
<dbReference type="PANTHER" id="PTHR24422:SF10">
    <property type="entry name" value="CHEMOTAXIS PROTEIN METHYLTRANSFERASE 2"/>
    <property type="match status" value="1"/>
</dbReference>
<dbReference type="RefSeq" id="WP_073012778.1">
    <property type="nucleotide sequence ID" value="NZ_FRBW01000002.1"/>
</dbReference>
<dbReference type="SUPFAM" id="SSF55785">
    <property type="entry name" value="PYP-like sensor domain (PAS domain)"/>
    <property type="match status" value="2"/>
</dbReference>
<evidence type="ECO:0000313" key="7">
    <source>
        <dbReference type="EMBL" id="SHM24192.1"/>
    </source>
</evidence>
<dbReference type="GO" id="GO:0007165">
    <property type="term" value="P:signal transduction"/>
    <property type="evidence" value="ECO:0007669"/>
    <property type="project" value="UniProtKB-KW"/>
</dbReference>
<dbReference type="STRING" id="735517.SAMN05444272_2125"/>
<feature type="domain" description="PAS" evidence="4">
    <location>
        <begin position="146"/>
        <end position="176"/>
    </location>
</feature>
<feature type="domain" description="PAC" evidence="5">
    <location>
        <begin position="83"/>
        <end position="135"/>
    </location>
</feature>
<evidence type="ECO:0000256" key="2">
    <source>
        <dbReference type="PROSITE-ProRule" id="PRU00284"/>
    </source>
</evidence>
<dbReference type="GO" id="GO:0006935">
    <property type="term" value="P:chemotaxis"/>
    <property type="evidence" value="ECO:0007669"/>
    <property type="project" value="InterPro"/>
</dbReference>
<dbReference type="AlphaFoldDB" id="A0A1M7H6E4"/>
<organism evidence="7 8">
    <name type="scientific">Roseibium suaedae</name>
    <dbReference type="NCBI Taxonomy" id="735517"/>
    <lineage>
        <taxon>Bacteria</taxon>
        <taxon>Pseudomonadati</taxon>
        <taxon>Pseudomonadota</taxon>
        <taxon>Alphaproteobacteria</taxon>
        <taxon>Hyphomicrobiales</taxon>
        <taxon>Stappiaceae</taxon>
        <taxon>Roseibium</taxon>
    </lineage>
</organism>
<dbReference type="NCBIfam" id="TIGR00229">
    <property type="entry name" value="sensory_box"/>
    <property type="match status" value="2"/>
</dbReference>
<dbReference type="Proteomes" id="UP000186002">
    <property type="component" value="Unassembled WGS sequence"/>
</dbReference>
<dbReference type="Pfam" id="PF08447">
    <property type="entry name" value="PAS_3"/>
    <property type="match status" value="2"/>
</dbReference>
<comment type="similarity">
    <text evidence="1">Belongs to the methyl-accepting chemotaxis (MCP) protein family.</text>
</comment>
<evidence type="ECO:0000259" key="4">
    <source>
        <dbReference type="PROSITE" id="PS50112"/>
    </source>
</evidence>
<dbReference type="SMART" id="SM00091">
    <property type="entry name" value="PAS"/>
    <property type="match status" value="2"/>
</dbReference>
<protein>
    <submittedName>
        <fullName evidence="7">Methyl-accepting chemotaxis sensory transducer with Pas/Pac sensor</fullName>
    </submittedName>
</protein>
<evidence type="ECO:0000259" key="6">
    <source>
        <dbReference type="PROSITE" id="PS50192"/>
    </source>
</evidence>
<dbReference type="InterPro" id="IPR013655">
    <property type="entry name" value="PAS_fold_3"/>
</dbReference>
<sequence>MFGVSGIGKKNSLILEAFSRSQAMIEFKLDGTIVDANSNFLDLLGYKISEVKGKHHRIFVDQATSTSDRYKSFWRNLEKGEYQSGEFMRVAKDGSEVWIQACYNPILDKAGKAIGVVKIASDITAAKRVSSDHAGQVAAINKSQAVIHFDLDGSILDANENFLSALGYDLEEVKGKHHKIFVTKDYANSAEYQAFWSQLRQGKFQSGEYERIGKDGGSVWIQATYNPILDAAGRPFKVVKFATDVSPRVRERKRRLKVQSEINADLGEISQALENAGLQAENSAATSIQTASSVQTVAAAAEELVSSIHEISRQVQVALEISQSAVGEASQSTTIMAGLAEDAKTIGSVIELIDSIASQTNLLALNATIEAARAGEAGKGFAVVASEVKNLASQTSKATEEISAQVVSVQGTTEQAVKSIEAVMEIIGRISDISASIASAVEQQSMVSNEISSNMQMAASGVEMVSSNIQAISASTAQIDASARKVRDASASIL</sequence>
<dbReference type="InterPro" id="IPR000700">
    <property type="entry name" value="PAS-assoc_C"/>
</dbReference>
<dbReference type="GO" id="GO:0004888">
    <property type="term" value="F:transmembrane signaling receptor activity"/>
    <property type="evidence" value="ECO:0007669"/>
    <property type="project" value="InterPro"/>
</dbReference>
<dbReference type="SMART" id="SM00283">
    <property type="entry name" value="MA"/>
    <property type="match status" value="1"/>
</dbReference>
<dbReference type="PANTHER" id="PTHR24422">
    <property type="entry name" value="CHEMOTAXIS PROTEIN METHYLTRANSFERASE"/>
    <property type="match status" value="1"/>
</dbReference>
<dbReference type="PRINTS" id="PR00260">
    <property type="entry name" value="CHEMTRNSDUCR"/>
</dbReference>
<dbReference type="CDD" id="cd00130">
    <property type="entry name" value="PAS"/>
    <property type="match status" value="2"/>
</dbReference>
<proteinExistence type="inferred from homology"/>
<gene>
    <name evidence="7" type="ORF">SAMN05444272_2125</name>
</gene>
<keyword evidence="2" id="KW-0807">Transducer</keyword>
<accession>A0A1M7H6E4</accession>
<dbReference type="EMBL" id="FRBW01000002">
    <property type="protein sequence ID" value="SHM24192.1"/>
    <property type="molecule type" value="Genomic_DNA"/>
</dbReference>
<evidence type="ECO:0000313" key="8">
    <source>
        <dbReference type="Proteomes" id="UP000186002"/>
    </source>
</evidence>
<dbReference type="PROSITE" id="PS50111">
    <property type="entry name" value="CHEMOTAXIS_TRANSDUC_2"/>
    <property type="match status" value="1"/>
</dbReference>
<evidence type="ECO:0000259" key="5">
    <source>
        <dbReference type="PROSITE" id="PS50113"/>
    </source>
</evidence>
<name>A0A1M7H6E4_9HYPH</name>
<feature type="domain" description="PAC" evidence="5">
    <location>
        <begin position="205"/>
        <end position="257"/>
    </location>
</feature>
<dbReference type="PROSITE" id="PS50112">
    <property type="entry name" value="PAS"/>
    <property type="match status" value="2"/>
</dbReference>
<dbReference type="InterPro" id="IPR035965">
    <property type="entry name" value="PAS-like_dom_sf"/>
</dbReference>
<feature type="domain" description="T-SNARE coiled-coil homology" evidence="6">
    <location>
        <begin position="410"/>
        <end position="472"/>
    </location>
</feature>
<dbReference type="InterPro" id="IPR000014">
    <property type="entry name" value="PAS"/>
</dbReference>
<dbReference type="Gene3D" id="3.30.450.20">
    <property type="entry name" value="PAS domain"/>
    <property type="match status" value="2"/>
</dbReference>
<dbReference type="SMART" id="SM00086">
    <property type="entry name" value="PAC"/>
    <property type="match status" value="2"/>
</dbReference>
<dbReference type="InterPro" id="IPR050903">
    <property type="entry name" value="Bact_Chemotaxis_MeTrfase"/>
</dbReference>
<feature type="domain" description="Methyl-accepting transducer" evidence="3">
    <location>
        <begin position="258"/>
        <end position="480"/>
    </location>
</feature>
<reference evidence="7 8" key="1">
    <citation type="submission" date="2016-11" db="EMBL/GenBank/DDBJ databases">
        <authorList>
            <person name="Jaros S."/>
            <person name="Januszkiewicz K."/>
            <person name="Wedrychowicz H."/>
        </authorList>
    </citation>
    <scope>NUCLEOTIDE SEQUENCE [LARGE SCALE GENOMIC DNA]</scope>
    <source>
        <strain evidence="7 8">DSM 22153</strain>
    </source>
</reference>
<dbReference type="PROSITE" id="PS50113">
    <property type="entry name" value="PAC"/>
    <property type="match status" value="2"/>
</dbReference>
<feature type="domain" description="PAS" evidence="4">
    <location>
        <begin position="14"/>
        <end position="54"/>
    </location>
</feature>
<dbReference type="OrthoDB" id="9765776at2"/>
<evidence type="ECO:0000259" key="3">
    <source>
        <dbReference type="PROSITE" id="PS50111"/>
    </source>
</evidence>
<dbReference type="InterPro" id="IPR001610">
    <property type="entry name" value="PAC"/>
</dbReference>
<keyword evidence="8" id="KW-1185">Reference proteome</keyword>
<dbReference type="InterPro" id="IPR004089">
    <property type="entry name" value="MCPsignal_dom"/>
</dbReference>
<evidence type="ECO:0000256" key="1">
    <source>
        <dbReference type="ARBA" id="ARBA00029447"/>
    </source>
</evidence>
<dbReference type="PROSITE" id="PS50192">
    <property type="entry name" value="T_SNARE"/>
    <property type="match status" value="1"/>
</dbReference>